<accession>A0AAD7XH46</accession>
<proteinExistence type="predicted"/>
<evidence type="ECO:0000259" key="2">
    <source>
        <dbReference type="Pfam" id="PF20151"/>
    </source>
</evidence>
<sequence>MSTASEYSALVSALAFQATINYCDISIVALLIYYNLTTLNEEFKHYFKRKVTLATMLYITNRYVPLAYAFYNALVLTYSTNLVFSRGGIGERVGILAVFSMGDFLRVTHICPSKKGILGDIDPGPVALVRDCKPAPVLARVPMIVADLALVVITWKTQYKTYNLGRELSTPSRLATVLLRDGTVYFVALTILNTVLLIFEYLEVLGIGTDNHNSALVSFIEPLTAILISEFLANLHNAADRTSGTETLTTAQSTLEFRIVGSIGASLHGGTFGIAPNDTDCDDICENAQNDGIARSAVEEEDLPRDQAVP</sequence>
<dbReference type="EMBL" id="JAPEVG010000001">
    <property type="protein sequence ID" value="KAJ8502227.1"/>
    <property type="molecule type" value="Genomic_DNA"/>
</dbReference>
<keyword evidence="1" id="KW-1133">Transmembrane helix</keyword>
<dbReference type="AlphaFoldDB" id="A0AAD7XH46"/>
<keyword evidence="4" id="KW-1185">Reference proteome</keyword>
<comment type="caution">
    <text evidence="3">The sequence shown here is derived from an EMBL/GenBank/DDBJ whole genome shotgun (WGS) entry which is preliminary data.</text>
</comment>
<evidence type="ECO:0000313" key="3">
    <source>
        <dbReference type="EMBL" id="KAJ8502227.1"/>
    </source>
</evidence>
<feature type="domain" description="DUF6533" evidence="2">
    <location>
        <begin position="22"/>
        <end position="67"/>
    </location>
</feature>
<name>A0AAD7XH46_9APHY</name>
<reference evidence="3" key="1">
    <citation type="submission" date="2022-11" db="EMBL/GenBank/DDBJ databases">
        <title>Genome Sequence of Cubamyces cubensis.</title>
        <authorList>
            <person name="Buettner E."/>
        </authorList>
    </citation>
    <scope>NUCLEOTIDE SEQUENCE</scope>
    <source>
        <strain evidence="3">MPL-01</strain>
    </source>
</reference>
<dbReference type="InterPro" id="IPR045340">
    <property type="entry name" value="DUF6533"/>
</dbReference>
<organism evidence="3 4">
    <name type="scientific">Trametes cubensis</name>
    <dbReference type="NCBI Taxonomy" id="1111947"/>
    <lineage>
        <taxon>Eukaryota</taxon>
        <taxon>Fungi</taxon>
        <taxon>Dikarya</taxon>
        <taxon>Basidiomycota</taxon>
        <taxon>Agaricomycotina</taxon>
        <taxon>Agaricomycetes</taxon>
        <taxon>Polyporales</taxon>
        <taxon>Polyporaceae</taxon>
        <taxon>Trametes</taxon>
    </lineage>
</organism>
<gene>
    <name evidence="3" type="ORF">ONZ51_g50</name>
</gene>
<keyword evidence="1" id="KW-0472">Membrane</keyword>
<keyword evidence="1" id="KW-0812">Transmembrane</keyword>
<feature type="transmembrane region" description="Helical" evidence="1">
    <location>
        <begin position="7"/>
        <end position="34"/>
    </location>
</feature>
<dbReference type="Proteomes" id="UP001215151">
    <property type="component" value="Unassembled WGS sequence"/>
</dbReference>
<evidence type="ECO:0000256" key="1">
    <source>
        <dbReference type="SAM" id="Phobius"/>
    </source>
</evidence>
<dbReference type="Pfam" id="PF20151">
    <property type="entry name" value="DUF6533"/>
    <property type="match status" value="1"/>
</dbReference>
<protein>
    <recommendedName>
        <fullName evidence="2">DUF6533 domain-containing protein</fullName>
    </recommendedName>
</protein>
<feature type="transmembrane region" description="Helical" evidence="1">
    <location>
        <begin position="66"/>
        <end position="84"/>
    </location>
</feature>
<evidence type="ECO:0000313" key="4">
    <source>
        <dbReference type="Proteomes" id="UP001215151"/>
    </source>
</evidence>